<evidence type="ECO:0000256" key="6">
    <source>
        <dbReference type="PROSITE-ProRule" id="PRU00469"/>
    </source>
</evidence>
<dbReference type="InterPro" id="IPR013763">
    <property type="entry name" value="Cyclin-like_dom"/>
</dbReference>
<dbReference type="PRINTS" id="PR00685">
    <property type="entry name" value="TIFACTORIIB"/>
</dbReference>
<evidence type="ECO:0000259" key="7">
    <source>
        <dbReference type="PROSITE" id="PS51134"/>
    </source>
</evidence>
<accession>A0A7C2BLL2</accession>
<keyword evidence="6" id="KW-0863">Zinc-finger</keyword>
<comment type="similarity">
    <text evidence="1">Belongs to the TFIIB family.</text>
</comment>
<dbReference type="Pfam" id="PF00382">
    <property type="entry name" value="TFIIB"/>
    <property type="match status" value="1"/>
</dbReference>
<proteinExistence type="inferred from homology"/>
<dbReference type="SUPFAM" id="SSF47954">
    <property type="entry name" value="Cyclin-like"/>
    <property type="match status" value="2"/>
</dbReference>
<dbReference type="AlphaFoldDB" id="A0A7C2BLL2"/>
<protein>
    <recommendedName>
        <fullName evidence="2">Transcription initiation factor IIB</fullName>
    </recommendedName>
</protein>
<evidence type="ECO:0000256" key="2">
    <source>
        <dbReference type="ARBA" id="ARBA00013932"/>
    </source>
</evidence>
<dbReference type="PROSITE" id="PS00782">
    <property type="entry name" value="TFIIB"/>
    <property type="match status" value="1"/>
</dbReference>
<evidence type="ECO:0000256" key="1">
    <source>
        <dbReference type="ARBA" id="ARBA00010857"/>
    </source>
</evidence>
<keyword evidence="8" id="KW-0396">Initiation factor</keyword>
<keyword evidence="6" id="KW-0479">Metal-binding</keyword>
<dbReference type="GO" id="GO:0097550">
    <property type="term" value="C:transcription preinitiation complex"/>
    <property type="evidence" value="ECO:0007669"/>
    <property type="project" value="TreeGrafter"/>
</dbReference>
<gene>
    <name evidence="8" type="ORF">ENP55_04895</name>
</gene>
<dbReference type="Gene3D" id="1.10.472.10">
    <property type="entry name" value="Cyclin-like"/>
    <property type="match status" value="1"/>
</dbReference>
<dbReference type="InterPro" id="IPR013150">
    <property type="entry name" value="TFIIB_cyclin"/>
</dbReference>
<dbReference type="GO" id="GO:0008270">
    <property type="term" value="F:zinc ion binding"/>
    <property type="evidence" value="ECO:0007669"/>
    <property type="project" value="UniProtKB-KW"/>
</dbReference>
<keyword evidence="6" id="KW-0862">Zinc</keyword>
<keyword evidence="8" id="KW-0648">Protein biosynthesis</keyword>
<keyword evidence="3" id="KW-0677">Repeat</keyword>
<dbReference type="InterPro" id="IPR013137">
    <property type="entry name" value="Znf_TFIIB"/>
</dbReference>
<dbReference type="Gene3D" id="1.10.472.170">
    <property type="match status" value="1"/>
</dbReference>
<dbReference type="EMBL" id="DSJT01000023">
    <property type="protein sequence ID" value="HEF87616.1"/>
    <property type="molecule type" value="Genomic_DNA"/>
</dbReference>
<evidence type="ECO:0000256" key="5">
    <source>
        <dbReference type="ARBA" id="ARBA00023163"/>
    </source>
</evidence>
<dbReference type="InterPro" id="IPR023486">
    <property type="entry name" value="TFIIB_CS"/>
</dbReference>
<sequence>MTGLKTACRFCGSSQIVFDESLNALVCASCGLVLDEKPVYNGFESGGKTDSAPRYSGAFTNRVHDHGIGGTEIAGSIISHVKSGRTWAAKHYDIRVDKSSRIVKKGLTELNELIKILKPPSSVQETAADLTSQTVKGMNYKEKTLRRIAAAALYLAYKIHNQPKAARTFAQEVGISMDDLWEGIRKIREMVKDVKIEPQKYDPRTYVSIIVKKLSLPSEVEVLANKLLSATEEVYLSGKSPASLAAASVYLASIISNNKRNQLEVGGSVGLTDVAVRNAYDSIVKNTYIDIIM</sequence>
<comment type="caution">
    <text evidence="8">The sequence shown here is derived from an EMBL/GenBank/DDBJ whole genome shotgun (WGS) entry which is preliminary data.</text>
</comment>
<dbReference type="PANTHER" id="PTHR11618:SF13">
    <property type="entry name" value="TRANSCRIPTION INITIATION FACTOR IIB"/>
    <property type="match status" value="1"/>
</dbReference>
<dbReference type="GO" id="GO:0070897">
    <property type="term" value="P:transcription preinitiation complex assembly"/>
    <property type="evidence" value="ECO:0007669"/>
    <property type="project" value="InterPro"/>
</dbReference>
<reference evidence="8" key="1">
    <citation type="journal article" date="2020" name="mSystems">
        <title>Genome- and Community-Level Interaction Insights into Carbon Utilization and Element Cycling Functions of Hydrothermarchaeota in Hydrothermal Sediment.</title>
        <authorList>
            <person name="Zhou Z."/>
            <person name="Liu Y."/>
            <person name="Xu W."/>
            <person name="Pan J."/>
            <person name="Luo Z.H."/>
            <person name="Li M."/>
        </authorList>
    </citation>
    <scope>NUCLEOTIDE SEQUENCE [LARGE SCALE GENOMIC DNA]</scope>
    <source>
        <strain evidence="8">SpSt-23</strain>
    </source>
</reference>
<dbReference type="InterPro" id="IPR036915">
    <property type="entry name" value="Cyclin-like_sf"/>
</dbReference>
<dbReference type="PROSITE" id="PS51134">
    <property type="entry name" value="ZF_TFIIB"/>
    <property type="match status" value="1"/>
</dbReference>
<dbReference type="SMART" id="SM00385">
    <property type="entry name" value="CYCLIN"/>
    <property type="match status" value="2"/>
</dbReference>
<organism evidence="8">
    <name type="scientific">Thermosphaera aggregans</name>
    <dbReference type="NCBI Taxonomy" id="54254"/>
    <lineage>
        <taxon>Archaea</taxon>
        <taxon>Thermoproteota</taxon>
        <taxon>Thermoprotei</taxon>
        <taxon>Desulfurococcales</taxon>
        <taxon>Desulfurococcaceae</taxon>
        <taxon>Thermosphaera</taxon>
    </lineage>
</organism>
<name>A0A7C2BLL2_9CREN</name>
<evidence type="ECO:0000313" key="8">
    <source>
        <dbReference type="EMBL" id="HEF87616.1"/>
    </source>
</evidence>
<dbReference type="Pfam" id="PF08271">
    <property type="entry name" value="Zn_Ribbon_TF"/>
    <property type="match status" value="1"/>
</dbReference>
<feature type="domain" description="TFIIB-type" evidence="7">
    <location>
        <begin position="4"/>
        <end position="35"/>
    </location>
</feature>
<dbReference type="SUPFAM" id="SSF57783">
    <property type="entry name" value="Zinc beta-ribbon"/>
    <property type="match status" value="1"/>
</dbReference>
<dbReference type="InterPro" id="IPR000812">
    <property type="entry name" value="TFIIB"/>
</dbReference>
<keyword evidence="4" id="KW-0805">Transcription regulation</keyword>
<dbReference type="PANTHER" id="PTHR11618">
    <property type="entry name" value="TRANSCRIPTION INITIATION FACTOR IIB-RELATED"/>
    <property type="match status" value="1"/>
</dbReference>
<dbReference type="GO" id="GO:0003743">
    <property type="term" value="F:translation initiation factor activity"/>
    <property type="evidence" value="ECO:0007669"/>
    <property type="project" value="UniProtKB-KW"/>
</dbReference>
<keyword evidence="5" id="KW-0804">Transcription</keyword>
<evidence type="ECO:0000256" key="4">
    <source>
        <dbReference type="ARBA" id="ARBA00023015"/>
    </source>
</evidence>
<evidence type="ECO:0000256" key="3">
    <source>
        <dbReference type="ARBA" id="ARBA00022737"/>
    </source>
</evidence>
<dbReference type="GO" id="GO:0017025">
    <property type="term" value="F:TBP-class protein binding"/>
    <property type="evidence" value="ECO:0007669"/>
    <property type="project" value="InterPro"/>
</dbReference>